<comment type="caution">
    <text evidence="2">The sequence shown here is derived from an EMBL/GenBank/DDBJ whole genome shotgun (WGS) entry which is preliminary data.</text>
</comment>
<dbReference type="InterPro" id="IPR007278">
    <property type="entry name" value="DUF397"/>
</dbReference>
<proteinExistence type="predicted"/>
<reference evidence="2 3" key="1">
    <citation type="submission" date="2020-05" db="EMBL/GenBank/DDBJ databases">
        <title>MicrobeNet Type strains.</title>
        <authorList>
            <person name="Nicholson A.C."/>
        </authorList>
    </citation>
    <scope>NUCLEOTIDE SEQUENCE [LARGE SCALE GENOMIC DNA]</scope>
    <source>
        <strain evidence="2 3">JCM 3224</strain>
    </source>
</reference>
<evidence type="ECO:0000313" key="2">
    <source>
        <dbReference type="EMBL" id="NNH74928.1"/>
    </source>
</evidence>
<evidence type="ECO:0000259" key="1">
    <source>
        <dbReference type="Pfam" id="PF04149"/>
    </source>
</evidence>
<dbReference type="EMBL" id="JABELX010000017">
    <property type="protein sequence ID" value="NNH74928.1"/>
    <property type="molecule type" value="Genomic_DNA"/>
</dbReference>
<dbReference type="AlphaFoldDB" id="A0A849CB41"/>
<dbReference type="Pfam" id="PF04149">
    <property type="entry name" value="DUF397"/>
    <property type="match status" value="1"/>
</dbReference>
<dbReference type="Proteomes" id="UP000586827">
    <property type="component" value="Unassembled WGS sequence"/>
</dbReference>
<name>A0A849CB41_9NOCA</name>
<evidence type="ECO:0000313" key="3">
    <source>
        <dbReference type="Proteomes" id="UP000586827"/>
    </source>
</evidence>
<feature type="domain" description="DUF397" evidence="1">
    <location>
        <begin position="27"/>
        <end position="77"/>
    </location>
</feature>
<organism evidence="2 3">
    <name type="scientific">Nocardia uniformis</name>
    <dbReference type="NCBI Taxonomy" id="53432"/>
    <lineage>
        <taxon>Bacteria</taxon>
        <taxon>Bacillati</taxon>
        <taxon>Actinomycetota</taxon>
        <taxon>Actinomycetes</taxon>
        <taxon>Mycobacteriales</taxon>
        <taxon>Nocardiaceae</taxon>
        <taxon>Nocardia</taxon>
    </lineage>
</organism>
<keyword evidence="3" id="KW-1185">Reference proteome</keyword>
<protein>
    <submittedName>
        <fullName evidence="2">DUF397 domain-containing protein</fullName>
    </submittedName>
</protein>
<sequence>MGSDPPGEGTNAMNCNMIRREHRGPRFAKSSFSYGGGDCVEVAYHEGRIAVRDSKDRHSPTLWFTKSEWRAFTSGVRAGEFDFVD</sequence>
<accession>A0A849CB41</accession>
<gene>
    <name evidence="2" type="ORF">HLB23_34630</name>
</gene>